<dbReference type="Proteomes" id="UP000094285">
    <property type="component" value="Unassembled WGS sequence"/>
</dbReference>
<dbReference type="AlphaFoldDB" id="A0A1E4SDS0"/>
<proteinExistence type="predicted"/>
<dbReference type="GeneID" id="30986040"/>
<keyword evidence="2" id="KW-1185">Reference proteome</keyword>
<dbReference type="RefSeq" id="XP_020062767.1">
    <property type="nucleotide sequence ID" value="XM_020211904.1"/>
</dbReference>
<protein>
    <submittedName>
        <fullName evidence="1">Uncharacterized protein</fullName>
    </submittedName>
</protein>
<organism evidence="1 2">
    <name type="scientific">Suhomyces tanzawaensis NRRL Y-17324</name>
    <dbReference type="NCBI Taxonomy" id="984487"/>
    <lineage>
        <taxon>Eukaryota</taxon>
        <taxon>Fungi</taxon>
        <taxon>Dikarya</taxon>
        <taxon>Ascomycota</taxon>
        <taxon>Saccharomycotina</taxon>
        <taxon>Pichiomycetes</taxon>
        <taxon>Debaryomycetaceae</taxon>
        <taxon>Suhomyces</taxon>
    </lineage>
</organism>
<evidence type="ECO:0000313" key="1">
    <source>
        <dbReference type="EMBL" id="ODV77645.1"/>
    </source>
</evidence>
<evidence type="ECO:0000313" key="2">
    <source>
        <dbReference type="Proteomes" id="UP000094285"/>
    </source>
</evidence>
<accession>A0A1E4SDS0</accession>
<reference evidence="2" key="1">
    <citation type="submission" date="2016-05" db="EMBL/GenBank/DDBJ databases">
        <title>Comparative genomics of biotechnologically important yeasts.</title>
        <authorList>
            <consortium name="DOE Joint Genome Institute"/>
            <person name="Riley R."/>
            <person name="Haridas S."/>
            <person name="Wolfe K.H."/>
            <person name="Lopes M.R."/>
            <person name="Hittinger C.T."/>
            <person name="Goker M."/>
            <person name="Salamov A."/>
            <person name="Wisecaver J."/>
            <person name="Long T.M."/>
            <person name="Aerts A.L."/>
            <person name="Barry K."/>
            <person name="Choi C."/>
            <person name="Clum A."/>
            <person name="Coughlan A.Y."/>
            <person name="Deshpande S."/>
            <person name="Douglass A.P."/>
            <person name="Hanson S.J."/>
            <person name="Klenk H.-P."/>
            <person name="Labutti K."/>
            <person name="Lapidus A."/>
            <person name="Lindquist E."/>
            <person name="Lipzen A."/>
            <person name="Meier-Kolthoff J.P."/>
            <person name="Ohm R.A."/>
            <person name="Otillar R.P."/>
            <person name="Pangilinan J."/>
            <person name="Peng Y."/>
            <person name="Rokas A."/>
            <person name="Rosa C.A."/>
            <person name="Scheuner C."/>
            <person name="Sibirny A.A."/>
            <person name="Slot J.C."/>
            <person name="Stielow J.B."/>
            <person name="Sun H."/>
            <person name="Kurtzman C.P."/>
            <person name="Blackwell M."/>
            <person name="Grigoriev I.V."/>
            <person name="Jeffries T.W."/>
        </authorList>
    </citation>
    <scope>NUCLEOTIDE SEQUENCE [LARGE SCALE GENOMIC DNA]</scope>
    <source>
        <strain evidence="2">NRRL Y-17324</strain>
    </source>
</reference>
<gene>
    <name evidence="1" type="ORF">CANTADRAFT_92065</name>
</gene>
<dbReference type="EMBL" id="KV453915">
    <property type="protein sequence ID" value="ODV77645.1"/>
    <property type="molecule type" value="Genomic_DNA"/>
</dbReference>
<name>A0A1E4SDS0_9ASCO</name>
<sequence length="82" mass="10004">MDKKLRTREEATIIQQDWGQELVQYKNIKDEPYFRVKSCSGVFSLYKKWCERQGLDSSVWLNKSATQFWDYYTRKRSQLITR</sequence>